<dbReference type="InterPro" id="IPR036388">
    <property type="entry name" value="WH-like_DNA-bd_sf"/>
</dbReference>
<keyword evidence="1" id="KW-0805">Transcription regulation</keyword>
<dbReference type="Proteomes" id="UP000501076">
    <property type="component" value="Plasmid pFDU301A"/>
</dbReference>
<dbReference type="NCBIfam" id="TIGR02937">
    <property type="entry name" value="sigma70-ECF"/>
    <property type="match status" value="1"/>
</dbReference>
<proteinExistence type="predicted"/>
<evidence type="ECO:0000313" key="6">
    <source>
        <dbReference type="EMBL" id="QJX80620.1"/>
    </source>
</evidence>
<dbReference type="RefSeq" id="WP_171778615.1">
    <property type="nucleotide sequence ID" value="NZ_CP045273.1"/>
</dbReference>
<evidence type="ECO:0000256" key="4">
    <source>
        <dbReference type="ARBA" id="ARBA00023163"/>
    </source>
</evidence>
<evidence type="ECO:0000256" key="3">
    <source>
        <dbReference type="ARBA" id="ARBA00023125"/>
    </source>
</evidence>
<dbReference type="PROSITE" id="PS00716">
    <property type="entry name" value="SIGMA70_2"/>
    <property type="match status" value="1"/>
</dbReference>
<feature type="domain" description="RNA polymerase sigma-70" evidence="5">
    <location>
        <begin position="236"/>
        <end position="262"/>
    </location>
</feature>
<dbReference type="Pfam" id="PF04545">
    <property type="entry name" value="Sigma70_r4"/>
    <property type="match status" value="1"/>
</dbReference>
<keyword evidence="4" id="KW-0804">Transcription</keyword>
<dbReference type="CDD" id="cd06171">
    <property type="entry name" value="Sigma70_r4"/>
    <property type="match status" value="1"/>
</dbReference>
<dbReference type="EMBL" id="CP045273">
    <property type="protein sequence ID" value="QJX80620.1"/>
    <property type="molecule type" value="Genomic_DNA"/>
</dbReference>
<evidence type="ECO:0000256" key="2">
    <source>
        <dbReference type="ARBA" id="ARBA00023082"/>
    </source>
</evidence>
<dbReference type="Pfam" id="PF04542">
    <property type="entry name" value="Sigma70_r2"/>
    <property type="match status" value="1"/>
</dbReference>
<geneLocation type="plasmid" evidence="7">
    <name>pfdu301a</name>
</geneLocation>
<dbReference type="GO" id="GO:0003677">
    <property type="term" value="F:DNA binding"/>
    <property type="evidence" value="ECO:0007669"/>
    <property type="project" value="UniProtKB-KW"/>
</dbReference>
<dbReference type="InterPro" id="IPR014284">
    <property type="entry name" value="RNA_pol_sigma-70_dom"/>
</dbReference>
<keyword evidence="6" id="KW-0614">Plasmid</keyword>
<dbReference type="InterPro" id="IPR013324">
    <property type="entry name" value="RNA_pol_sigma_r3/r4-like"/>
</dbReference>
<accession>A0A6M6E1D7</accession>
<evidence type="ECO:0000259" key="5">
    <source>
        <dbReference type="PROSITE" id="PS00716"/>
    </source>
</evidence>
<protein>
    <submittedName>
        <fullName evidence="6">Sigma-70 family RNA polymerase sigma factor</fullName>
    </submittedName>
</protein>
<name>A0A6M6E1D7_PRIMG</name>
<sequence>MTKSALTMLLEDISPYKLLNEEEEKAYLSLAQEGDREARDVMINHNLKLVVNVAKRFNKRGVELEDLIQEGSEGLIVAIERFDLNSGYKFSTYAYYWIMQRIYKVVQNKSRTIRVPVYIHEMINRISIAKEELYAQGKKPTVDAIAKLIGEEERKVKVAMRHMKRNLSLEYEKENSEFSNTIEQETFDRPEVKFEQSEEVNECKRAIFDALDTLSDRAQEVLILRFGLDGVSEGRTLKDVSEIVGISKERVRQIEKKALETLREGGGRTERRRRLREYV</sequence>
<dbReference type="InterPro" id="IPR007630">
    <property type="entry name" value="RNA_pol_sigma70_r4"/>
</dbReference>
<dbReference type="Gene3D" id="1.10.601.10">
    <property type="entry name" value="RNA Polymerase Primary Sigma Factor"/>
    <property type="match status" value="1"/>
</dbReference>
<dbReference type="SUPFAM" id="SSF88946">
    <property type="entry name" value="Sigma2 domain of RNA polymerase sigma factors"/>
    <property type="match status" value="1"/>
</dbReference>
<evidence type="ECO:0000313" key="7">
    <source>
        <dbReference type="Proteomes" id="UP000501076"/>
    </source>
</evidence>
<dbReference type="GO" id="GO:0016987">
    <property type="term" value="F:sigma factor activity"/>
    <property type="evidence" value="ECO:0007669"/>
    <property type="project" value="UniProtKB-KW"/>
</dbReference>
<dbReference type="InterPro" id="IPR050239">
    <property type="entry name" value="Sigma-70_RNA_pol_init_factors"/>
</dbReference>
<organism evidence="6 7">
    <name type="scientific">Priestia megaterium</name>
    <name type="common">Bacillus megaterium</name>
    <dbReference type="NCBI Taxonomy" id="1404"/>
    <lineage>
        <taxon>Bacteria</taxon>
        <taxon>Bacillati</taxon>
        <taxon>Bacillota</taxon>
        <taxon>Bacilli</taxon>
        <taxon>Bacillales</taxon>
        <taxon>Bacillaceae</taxon>
        <taxon>Priestia</taxon>
    </lineage>
</organism>
<dbReference type="PIRSF" id="PIRSF000770">
    <property type="entry name" value="RNA_pol_sigma-SigE/K"/>
    <property type="match status" value="1"/>
</dbReference>
<reference evidence="6 7" key="1">
    <citation type="submission" date="2019-10" db="EMBL/GenBank/DDBJ databases">
        <title>Complete genome sequences for adaption low water activity.</title>
        <authorList>
            <person name="Zhao L."/>
            <person name="Zhong J."/>
        </authorList>
    </citation>
    <scope>NUCLEOTIDE SEQUENCE [LARGE SCALE GENOMIC DNA]</scope>
    <source>
        <strain evidence="6 7">FDU301</strain>
        <plasmid evidence="7">pfdu301a</plasmid>
    </source>
</reference>
<dbReference type="SUPFAM" id="SSF88659">
    <property type="entry name" value="Sigma3 and sigma4 domains of RNA polymerase sigma factors"/>
    <property type="match status" value="2"/>
</dbReference>
<keyword evidence="2" id="KW-0731">Sigma factor</keyword>
<evidence type="ECO:0000256" key="1">
    <source>
        <dbReference type="ARBA" id="ARBA00023015"/>
    </source>
</evidence>
<keyword evidence="3" id="KW-0238">DNA-binding</keyword>
<dbReference type="GO" id="GO:0006352">
    <property type="term" value="P:DNA-templated transcription initiation"/>
    <property type="evidence" value="ECO:0007669"/>
    <property type="project" value="InterPro"/>
</dbReference>
<dbReference type="InterPro" id="IPR000943">
    <property type="entry name" value="RNA_pol_sigma70"/>
</dbReference>
<dbReference type="PANTHER" id="PTHR30603">
    <property type="entry name" value="RNA POLYMERASE SIGMA FACTOR RPO"/>
    <property type="match status" value="1"/>
</dbReference>
<dbReference type="AlphaFoldDB" id="A0A6M6E1D7"/>
<dbReference type="PANTHER" id="PTHR30603:SF47">
    <property type="entry name" value="RNA POLYMERASE SIGMA FACTOR SIGD, CHLOROPLASTIC"/>
    <property type="match status" value="1"/>
</dbReference>
<dbReference type="PRINTS" id="PR00046">
    <property type="entry name" value="SIGMA70FCT"/>
</dbReference>
<dbReference type="Gene3D" id="1.10.10.10">
    <property type="entry name" value="Winged helix-like DNA-binding domain superfamily/Winged helix DNA-binding domain"/>
    <property type="match status" value="2"/>
</dbReference>
<dbReference type="InterPro" id="IPR013325">
    <property type="entry name" value="RNA_pol_sigma_r2"/>
</dbReference>
<gene>
    <name evidence="6" type="ORF">FDZ14_31510</name>
</gene>
<dbReference type="InterPro" id="IPR007627">
    <property type="entry name" value="RNA_pol_sigma70_r2"/>
</dbReference>